<gene>
    <name evidence="1" type="ORF">E1956_07110</name>
</gene>
<dbReference type="RefSeq" id="WP_134747981.1">
    <property type="nucleotide sequence ID" value="NZ_CP038148.1"/>
</dbReference>
<dbReference type="KEGG" id="ppai:E1956_07110"/>
<reference evidence="1 2" key="1">
    <citation type="submission" date="2019-03" db="EMBL/GenBank/DDBJ databases">
        <title>Paraburkholderia sp. 7MH5, isolated from subtropical forest soil.</title>
        <authorList>
            <person name="Gao Z.-H."/>
            <person name="Qiu L.-H."/>
        </authorList>
    </citation>
    <scope>NUCLEOTIDE SEQUENCE [LARGE SCALE GENOMIC DNA]</scope>
    <source>
        <strain evidence="1 2">7MH5</strain>
    </source>
</reference>
<evidence type="ECO:0000313" key="2">
    <source>
        <dbReference type="Proteomes" id="UP000295727"/>
    </source>
</evidence>
<proteinExistence type="predicted"/>
<protein>
    <submittedName>
        <fullName evidence="1">Uncharacterized protein</fullName>
    </submittedName>
</protein>
<accession>A0A4P7CPV6</accession>
<organism evidence="1 2">
    <name type="scientific">Paraburkholderia pallida</name>
    <dbReference type="NCBI Taxonomy" id="2547399"/>
    <lineage>
        <taxon>Bacteria</taxon>
        <taxon>Pseudomonadati</taxon>
        <taxon>Pseudomonadota</taxon>
        <taxon>Betaproteobacteria</taxon>
        <taxon>Burkholderiales</taxon>
        <taxon>Burkholderiaceae</taxon>
        <taxon>Paraburkholderia</taxon>
    </lineage>
</organism>
<dbReference type="EMBL" id="CP038148">
    <property type="protein sequence ID" value="QBQ96967.1"/>
    <property type="molecule type" value="Genomic_DNA"/>
</dbReference>
<keyword evidence="2" id="KW-1185">Reference proteome</keyword>
<evidence type="ECO:0000313" key="1">
    <source>
        <dbReference type="EMBL" id="QBQ96967.1"/>
    </source>
</evidence>
<dbReference type="AlphaFoldDB" id="A0A4P7CPV6"/>
<dbReference type="Proteomes" id="UP000295727">
    <property type="component" value="Chromosome 1"/>
</dbReference>
<name>A0A4P7CPV6_9BURK</name>
<sequence length="222" mass="24502">MQPIANRRHPDAVPFFVSPPAWVLVHEPTPGESHVATESADEGRAILCFLSPLDALIEVARFAQLGQMYHVMPAAHLDGGLFRDADGRGLVACIHAGWPTYAGRILLRPGGALGRYDQMIHIWANDPPWFEVDPATLKMIDHLHEQAGLFAWRETHRAIHEWSGARMSKAVGQALRSAPALDCSTRSSGSGTLSLLRRIERRSYRCARGSFCGSKNKIPVNH</sequence>
<dbReference type="OrthoDB" id="8994871at2"/>